<reference evidence="1" key="1">
    <citation type="journal article" date="2019" name="PLoS Negl. Trop. Dis.">
        <title>Revisiting the worldwide diversity of Leptospira species in the environment.</title>
        <authorList>
            <person name="Vincent A.T."/>
            <person name="Schiettekatte O."/>
            <person name="Bourhy P."/>
            <person name="Veyrier F.J."/>
            <person name="Picardeau M."/>
        </authorList>
    </citation>
    <scope>NUCLEOTIDE SEQUENCE [LARGE SCALE GENOMIC DNA]</scope>
    <source>
        <strain evidence="1">201800277</strain>
    </source>
</reference>
<evidence type="ECO:0000313" key="1">
    <source>
        <dbReference type="EMBL" id="TGK91296.1"/>
    </source>
</evidence>
<dbReference type="AlphaFoldDB" id="A0A2M9Y3S6"/>
<evidence type="ECO:0000313" key="2">
    <source>
        <dbReference type="Proteomes" id="UP000297891"/>
    </source>
</evidence>
<keyword evidence="2" id="KW-1185">Reference proteome</keyword>
<gene>
    <name evidence="1" type="ORF">EHQ30_13780</name>
</gene>
<name>A0A2M9Y3S6_9LEPT</name>
<dbReference type="OrthoDB" id="329913at2"/>
<dbReference type="RefSeq" id="WP_100790424.1">
    <property type="nucleotide sequence ID" value="NZ_NPDQ01000003.1"/>
</dbReference>
<proteinExistence type="predicted"/>
<sequence>MNTEVKQVLQRKYRVQVTVAIYREGSLSYKSEILSPAYYDKRQEARDHIRQEIRERLAHSKFFRSTRLDYDLVRYTEEGSCNTFLRYSIQDSEI</sequence>
<accession>A0A2M9Y3S6</accession>
<comment type="caution">
    <text evidence="1">The sequence shown here is derived from an EMBL/GenBank/DDBJ whole genome shotgun (WGS) entry which is preliminary data.</text>
</comment>
<dbReference type="Proteomes" id="UP000297891">
    <property type="component" value="Unassembled WGS sequence"/>
</dbReference>
<protein>
    <submittedName>
        <fullName evidence="1">Uncharacterized protein</fullName>
    </submittedName>
</protein>
<dbReference type="EMBL" id="RQFP01000014">
    <property type="protein sequence ID" value="TGK91296.1"/>
    <property type="molecule type" value="Genomic_DNA"/>
</dbReference>
<organism evidence="1 2">
    <name type="scientific">Leptospira brenneri</name>
    <dbReference type="NCBI Taxonomy" id="2023182"/>
    <lineage>
        <taxon>Bacteria</taxon>
        <taxon>Pseudomonadati</taxon>
        <taxon>Spirochaetota</taxon>
        <taxon>Spirochaetia</taxon>
        <taxon>Leptospirales</taxon>
        <taxon>Leptospiraceae</taxon>
        <taxon>Leptospira</taxon>
    </lineage>
</organism>